<dbReference type="OrthoDB" id="10501745at2759"/>
<protein>
    <submittedName>
        <fullName evidence="1">Uncharacterized protein</fullName>
    </submittedName>
</protein>
<keyword evidence="2" id="KW-1185">Reference proteome</keyword>
<accession>A0A0L0T154</accession>
<gene>
    <name evidence="1" type="ORF">AMAG_12635</name>
</gene>
<sequence length="345" mass="36009">MLETNLDVALSASSSMGPAVAPDQIAASLTAATRGMPPATFRSQLTARLPELSLPPLPTLEPVDTVLDAALATHLDLIDATATCTTDIDGLKTEIRATLARIPDTDRDYIAAHAEVAALEHALAWVEAYVPRHGHHQDHDDMPTQSTVTVDSTALNALRTVLTAASTAIPTATTAQLESTRAAASALSTPRMPTAADTAAQVAIDHVTTGADSAPRTAAPDWTGGVAPHVAVHRTITARVLGARAARETTAVEEAAAQVPTDVMQRVDEVVAVATDVVRKREERAARARDEVAAAGGTGAGAAMARVYREQLDLVEGREWADVLGVAAALRTFKRAQGASVRRGE</sequence>
<name>A0A0L0T154_ALLM3</name>
<reference evidence="1 2" key="1">
    <citation type="submission" date="2009-11" db="EMBL/GenBank/DDBJ databases">
        <title>Annotation of Allomyces macrogynus ATCC 38327.</title>
        <authorList>
            <consortium name="The Broad Institute Genome Sequencing Platform"/>
            <person name="Russ C."/>
            <person name="Cuomo C."/>
            <person name="Burger G."/>
            <person name="Gray M.W."/>
            <person name="Holland P.W.H."/>
            <person name="King N."/>
            <person name="Lang F.B.F."/>
            <person name="Roger A.J."/>
            <person name="Ruiz-Trillo I."/>
            <person name="Young S.K."/>
            <person name="Zeng Q."/>
            <person name="Gargeya S."/>
            <person name="Fitzgerald M."/>
            <person name="Haas B."/>
            <person name="Abouelleil A."/>
            <person name="Alvarado L."/>
            <person name="Arachchi H.M."/>
            <person name="Berlin A."/>
            <person name="Chapman S.B."/>
            <person name="Gearin G."/>
            <person name="Goldberg J."/>
            <person name="Griggs A."/>
            <person name="Gujja S."/>
            <person name="Hansen M."/>
            <person name="Heiman D."/>
            <person name="Howarth C."/>
            <person name="Larimer J."/>
            <person name="Lui A."/>
            <person name="MacDonald P.J.P."/>
            <person name="McCowen C."/>
            <person name="Montmayeur A."/>
            <person name="Murphy C."/>
            <person name="Neiman D."/>
            <person name="Pearson M."/>
            <person name="Priest M."/>
            <person name="Roberts A."/>
            <person name="Saif S."/>
            <person name="Shea T."/>
            <person name="Sisk P."/>
            <person name="Stolte C."/>
            <person name="Sykes S."/>
            <person name="Wortman J."/>
            <person name="Nusbaum C."/>
            <person name="Birren B."/>
        </authorList>
    </citation>
    <scope>NUCLEOTIDE SEQUENCE [LARGE SCALE GENOMIC DNA]</scope>
    <source>
        <strain evidence="1 2">ATCC 38327</strain>
    </source>
</reference>
<reference evidence="2" key="2">
    <citation type="submission" date="2009-11" db="EMBL/GenBank/DDBJ databases">
        <title>The Genome Sequence of Allomyces macrogynus strain ATCC 38327.</title>
        <authorList>
            <consortium name="The Broad Institute Genome Sequencing Platform"/>
            <person name="Russ C."/>
            <person name="Cuomo C."/>
            <person name="Shea T."/>
            <person name="Young S.K."/>
            <person name="Zeng Q."/>
            <person name="Koehrsen M."/>
            <person name="Haas B."/>
            <person name="Borodovsky M."/>
            <person name="Guigo R."/>
            <person name="Alvarado L."/>
            <person name="Berlin A."/>
            <person name="Borenstein D."/>
            <person name="Chen Z."/>
            <person name="Engels R."/>
            <person name="Freedman E."/>
            <person name="Gellesch M."/>
            <person name="Goldberg J."/>
            <person name="Griggs A."/>
            <person name="Gujja S."/>
            <person name="Heiman D."/>
            <person name="Hepburn T."/>
            <person name="Howarth C."/>
            <person name="Jen D."/>
            <person name="Larson L."/>
            <person name="Lewis B."/>
            <person name="Mehta T."/>
            <person name="Park D."/>
            <person name="Pearson M."/>
            <person name="Roberts A."/>
            <person name="Saif S."/>
            <person name="Shenoy N."/>
            <person name="Sisk P."/>
            <person name="Stolte C."/>
            <person name="Sykes S."/>
            <person name="Walk T."/>
            <person name="White J."/>
            <person name="Yandava C."/>
            <person name="Burger G."/>
            <person name="Gray M.W."/>
            <person name="Holland P.W.H."/>
            <person name="King N."/>
            <person name="Lang F.B.F."/>
            <person name="Roger A.J."/>
            <person name="Ruiz-Trillo I."/>
            <person name="Lander E."/>
            <person name="Nusbaum C."/>
        </authorList>
    </citation>
    <scope>NUCLEOTIDE SEQUENCE [LARGE SCALE GENOMIC DNA]</scope>
    <source>
        <strain evidence="2">ATCC 38327</strain>
    </source>
</reference>
<evidence type="ECO:0000313" key="1">
    <source>
        <dbReference type="EMBL" id="KNE68457.1"/>
    </source>
</evidence>
<dbReference type="EMBL" id="GG745357">
    <property type="protein sequence ID" value="KNE68457.1"/>
    <property type="molecule type" value="Genomic_DNA"/>
</dbReference>
<dbReference type="AlphaFoldDB" id="A0A0L0T154"/>
<dbReference type="VEuPathDB" id="FungiDB:AMAG_12635"/>
<organism evidence="1 2">
    <name type="scientific">Allomyces macrogynus (strain ATCC 38327)</name>
    <name type="common">Allomyces javanicus var. macrogynus</name>
    <dbReference type="NCBI Taxonomy" id="578462"/>
    <lineage>
        <taxon>Eukaryota</taxon>
        <taxon>Fungi</taxon>
        <taxon>Fungi incertae sedis</taxon>
        <taxon>Blastocladiomycota</taxon>
        <taxon>Blastocladiomycetes</taxon>
        <taxon>Blastocladiales</taxon>
        <taxon>Blastocladiaceae</taxon>
        <taxon>Allomyces</taxon>
    </lineage>
</organism>
<proteinExistence type="predicted"/>
<evidence type="ECO:0000313" key="2">
    <source>
        <dbReference type="Proteomes" id="UP000054350"/>
    </source>
</evidence>
<dbReference type="Proteomes" id="UP000054350">
    <property type="component" value="Unassembled WGS sequence"/>
</dbReference>